<evidence type="ECO:0000313" key="2">
    <source>
        <dbReference type="EMBL" id="NML92763.1"/>
    </source>
</evidence>
<proteinExistence type="predicted"/>
<reference evidence="2 3" key="1">
    <citation type="submission" date="2020-04" db="EMBL/GenBank/DDBJ databases">
        <title>Novosphingobium sp. TW-4 isolated from soil.</title>
        <authorList>
            <person name="Dahal R.H."/>
            <person name="Chaudhary D.K."/>
        </authorList>
    </citation>
    <scope>NUCLEOTIDE SEQUENCE [LARGE SCALE GENOMIC DNA]</scope>
    <source>
        <strain evidence="2 3">TW-4</strain>
    </source>
</reference>
<sequence length="195" mass="20933">MLVTEEILGDVKRRLQAAVATRRHAMHAPVVVDPTGDARIMVLRGVDDGLATLRFHTDARSPKAALFARGAAATVLAYDPDERVQLRMKGVARIERAGPMADAAWAATSTMGRRCYLAEHAPGVPVAAPGATLPQALGQRRPTLEESEAGRTNFAVLLVSVLEIDWLQLDSRGGTRAVLRRAGLDAPWQGGWVSP</sequence>
<dbReference type="InterPro" id="IPR024624">
    <property type="entry name" value="Pyridox_Oxase_Alr4036_FMN-bd"/>
</dbReference>
<comment type="caution">
    <text evidence="2">The sequence shown here is derived from an EMBL/GenBank/DDBJ whole genome shotgun (WGS) entry which is preliminary data.</text>
</comment>
<dbReference type="Proteomes" id="UP000583556">
    <property type="component" value="Unassembled WGS sequence"/>
</dbReference>
<gene>
    <name evidence="2" type="ORF">HHL27_03620</name>
</gene>
<dbReference type="Pfam" id="PF12766">
    <property type="entry name" value="Pyridox_oxase_2"/>
    <property type="match status" value="1"/>
</dbReference>
<dbReference type="Gene3D" id="2.30.110.10">
    <property type="entry name" value="Electron Transport, Fmn-binding Protein, Chain A"/>
    <property type="match status" value="1"/>
</dbReference>
<organism evidence="2 3">
    <name type="scientific">Novosphingobium olei</name>
    <dbReference type="NCBI Taxonomy" id="2728851"/>
    <lineage>
        <taxon>Bacteria</taxon>
        <taxon>Pseudomonadati</taxon>
        <taxon>Pseudomonadota</taxon>
        <taxon>Alphaproteobacteria</taxon>
        <taxon>Sphingomonadales</taxon>
        <taxon>Sphingomonadaceae</taxon>
        <taxon>Novosphingobium</taxon>
    </lineage>
</organism>
<accession>A0A7Y0BM07</accession>
<evidence type="ECO:0000259" key="1">
    <source>
        <dbReference type="Pfam" id="PF12766"/>
    </source>
</evidence>
<name>A0A7Y0BM07_9SPHN</name>
<keyword evidence="3" id="KW-1185">Reference proteome</keyword>
<evidence type="ECO:0000313" key="3">
    <source>
        <dbReference type="Proteomes" id="UP000583556"/>
    </source>
</evidence>
<dbReference type="RefSeq" id="WP_169491969.1">
    <property type="nucleotide sequence ID" value="NZ_JABBGM010000001.1"/>
</dbReference>
<dbReference type="EMBL" id="JABBGM010000001">
    <property type="protein sequence ID" value="NML92763.1"/>
    <property type="molecule type" value="Genomic_DNA"/>
</dbReference>
<dbReference type="InterPro" id="IPR012349">
    <property type="entry name" value="Split_barrel_FMN-bd"/>
</dbReference>
<dbReference type="SUPFAM" id="SSF50475">
    <property type="entry name" value="FMN-binding split barrel"/>
    <property type="match status" value="1"/>
</dbReference>
<feature type="domain" description="Pyridoxamine 5'-phosphate oxidase Alr4036 family FMN-binding" evidence="1">
    <location>
        <begin position="37"/>
        <end position="94"/>
    </location>
</feature>
<protein>
    <submittedName>
        <fullName evidence="2">Flavin-binding protein</fullName>
    </submittedName>
</protein>
<dbReference type="GO" id="GO:0010181">
    <property type="term" value="F:FMN binding"/>
    <property type="evidence" value="ECO:0007669"/>
    <property type="project" value="InterPro"/>
</dbReference>
<dbReference type="AlphaFoldDB" id="A0A7Y0BM07"/>